<accession>A0A1A9X3T1</accession>
<feature type="compositionally biased region" description="Basic and acidic residues" evidence="2">
    <location>
        <begin position="262"/>
        <end position="286"/>
    </location>
</feature>
<dbReference type="GO" id="GO:0005634">
    <property type="term" value="C:nucleus"/>
    <property type="evidence" value="ECO:0007669"/>
    <property type="project" value="UniProtKB-SubCell"/>
</dbReference>
<evidence type="ECO:0000259" key="3">
    <source>
        <dbReference type="PROSITE" id="PS51029"/>
    </source>
</evidence>
<evidence type="ECO:0000313" key="5">
    <source>
        <dbReference type="EnsemblMetazoa" id="GBRI043216-PA"/>
    </source>
</evidence>
<proteinExistence type="predicted"/>
<dbReference type="SMART" id="SM00595">
    <property type="entry name" value="MADF"/>
    <property type="match status" value="1"/>
</dbReference>
<evidence type="ECO:0000259" key="4">
    <source>
        <dbReference type="PROSITE" id="PS51031"/>
    </source>
</evidence>
<feature type="region of interest" description="Disordered" evidence="2">
    <location>
        <begin position="262"/>
        <end position="299"/>
    </location>
</feature>
<feature type="compositionally biased region" description="Acidic residues" evidence="2">
    <location>
        <begin position="235"/>
        <end position="247"/>
    </location>
</feature>
<dbReference type="GO" id="GO:0006357">
    <property type="term" value="P:regulation of transcription by RNA polymerase II"/>
    <property type="evidence" value="ECO:0007669"/>
    <property type="project" value="TreeGrafter"/>
</dbReference>
<dbReference type="InterPro" id="IPR006578">
    <property type="entry name" value="MADF-dom"/>
</dbReference>
<dbReference type="InterPro" id="IPR039353">
    <property type="entry name" value="TF_Adf1"/>
</dbReference>
<dbReference type="EnsemblMetazoa" id="GBRI043216-RA">
    <property type="protein sequence ID" value="GBRI043216-PA"/>
    <property type="gene ID" value="GBRI043216"/>
</dbReference>
<name>A0A1A9X3T1_9MUSC</name>
<sequence>MQQNNHISNNSNRTALLTSLPNTIHATTTTSFTNTAKLPIETVKLLIASVSRRPNLWIRNSNGQKRCDINALWKQVSQEIHLPADICRIKWGHLRDNFRKVFIRNTLSGEPPTTWRFYNDMRFMEAAVAENVMRQHRLREQSLYWQELHHAEQKQKSTGNNFFELHDNYERNLQNQFGFPDLTAYYESSHEPINKRIKTEPTEAETISQRNGSLLVTNGFAKTNIYDASDRNDHDDDEDDDDYDEDAASTEDNYQLMEKQHNNLEKTKNENSKDEKTPTITTKRDMSSNTDNGTQEDILEHDSDRMFLLSLLPYLRKVGDQRKLKVRQKLQNVLIEEFG</sequence>
<feature type="domain" description="BESS" evidence="4">
    <location>
        <begin position="301"/>
        <end position="339"/>
    </location>
</feature>
<keyword evidence="6" id="KW-1185">Reference proteome</keyword>
<dbReference type="VEuPathDB" id="VectorBase:GBRI043216"/>
<dbReference type="Proteomes" id="UP000091820">
    <property type="component" value="Unassembled WGS sequence"/>
</dbReference>
<evidence type="ECO:0000256" key="1">
    <source>
        <dbReference type="PROSITE-ProRule" id="PRU00371"/>
    </source>
</evidence>
<evidence type="ECO:0000313" key="6">
    <source>
        <dbReference type="Proteomes" id="UP000091820"/>
    </source>
</evidence>
<dbReference type="InterPro" id="IPR004210">
    <property type="entry name" value="BESS_motif"/>
</dbReference>
<reference evidence="6" key="1">
    <citation type="submission" date="2014-03" db="EMBL/GenBank/DDBJ databases">
        <authorList>
            <person name="Aksoy S."/>
            <person name="Warren W."/>
            <person name="Wilson R.K."/>
        </authorList>
    </citation>
    <scope>NUCLEOTIDE SEQUENCE [LARGE SCALE GENOMIC DNA]</scope>
    <source>
        <strain evidence="6">IAEA</strain>
    </source>
</reference>
<comment type="subcellular location">
    <subcellularLocation>
        <location evidence="1">Nucleus</location>
    </subcellularLocation>
</comment>
<reference evidence="5" key="2">
    <citation type="submission" date="2020-05" db="UniProtKB">
        <authorList>
            <consortium name="EnsemblMetazoa"/>
        </authorList>
    </citation>
    <scope>IDENTIFICATION</scope>
    <source>
        <strain evidence="5">IAEA</strain>
    </source>
</reference>
<evidence type="ECO:0000256" key="2">
    <source>
        <dbReference type="SAM" id="MobiDB-lite"/>
    </source>
</evidence>
<dbReference type="PROSITE" id="PS51029">
    <property type="entry name" value="MADF"/>
    <property type="match status" value="1"/>
</dbReference>
<keyword evidence="1" id="KW-0539">Nucleus</keyword>
<dbReference type="PANTHER" id="PTHR12243">
    <property type="entry name" value="MADF DOMAIN TRANSCRIPTION FACTOR"/>
    <property type="match status" value="1"/>
</dbReference>
<dbReference type="AlphaFoldDB" id="A0A1A9X3T1"/>
<evidence type="ECO:0008006" key="7">
    <source>
        <dbReference type="Google" id="ProtNLM"/>
    </source>
</evidence>
<dbReference type="PROSITE" id="PS51031">
    <property type="entry name" value="BESS"/>
    <property type="match status" value="1"/>
</dbReference>
<feature type="region of interest" description="Disordered" evidence="2">
    <location>
        <begin position="226"/>
        <end position="247"/>
    </location>
</feature>
<organism evidence="5 6">
    <name type="scientific">Glossina brevipalpis</name>
    <dbReference type="NCBI Taxonomy" id="37001"/>
    <lineage>
        <taxon>Eukaryota</taxon>
        <taxon>Metazoa</taxon>
        <taxon>Ecdysozoa</taxon>
        <taxon>Arthropoda</taxon>
        <taxon>Hexapoda</taxon>
        <taxon>Insecta</taxon>
        <taxon>Pterygota</taxon>
        <taxon>Neoptera</taxon>
        <taxon>Endopterygota</taxon>
        <taxon>Diptera</taxon>
        <taxon>Brachycera</taxon>
        <taxon>Muscomorpha</taxon>
        <taxon>Hippoboscoidea</taxon>
        <taxon>Glossinidae</taxon>
        <taxon>Glossina</taxon>
    </lineage>
</organism>
<feature type="domain" description="MADF" evidence="3">
    <location>
        <begin position="45"/>
        <end position="129"/>
    </location>
</feature>
<dbReference type="GO" id="GO:0003677">
    <property type="term" value="F:DNA binding"/>
    <property type="evidence" value="ECO:0007669"/>
    <property type="project" value="InterPro"/>
</dbReference>
<dbReference type="PANTHER" id="PTHR12243:SF67">
    <property type="entry name" value="COREPRESSOR OF PANGOLIN, ISOFORM A-RELATED"/>
    <property type="match status" value="1"/>
</dbReference>
<dbReference type="Pfam" id="PF02944">
    <property type="entry name" value="BESS"/>
    <property type="match status" value="1"/>
</dbReference>
<dbReference type="Pfam" id="PF10545">
    <property type="entry name" value="MADF_DNA_bdg"/>
    <property type="match status" value="1"/>
</dbReference>
<protein>
    <recommendedName>
        <fullName evidence="7">BESS domain-containing protein</fullName>
    </recommendedName>
</protein>
<dbReference type="GO" id="GO:0005667">
    <property type="term" value="C:transcription regulator complex"/>
    <property type="evidence" value="ECO:0007669"/>
    <property type="project" value="TreeGrafter"/>
</dbReference>